<dbReference type="EMBL" id="JAMKFB020000001">
    <property type="protein sequence ID" value="KAL0203238.1"/>
    <property type="molecule type" value="Genomic_DNA"/>
</dbReference>
<comment type="caution">
    <text evidence="2">The sequence shown here is derived from an EMBL/GenBank/DDBJ whole genome shotgun (WGS) entry which is preliminary data.</text>
</comment>
<keyword evidence="3" id="KW-1185">Reference proteome</keyword>
<reference evidence="2 3" key="1">
    <citation type="submission" date="2024-05" db="EMBL/GenBank/DDBJ databases">
        <title>Genome sequencing and assembly of Indian major carp, Cirrhinus mrigala (Hamilton, 1822).</title>
        <authorList>
            <person name="Mohindra V."/>
            <person name="Chowdhury L.M."/>
            <person name="Lal K."/>
            <person name="Jena J.K."/>
        </authorList>
    </citation>
    <scope>NUCLEOTIDE SEQUENCE [LARGE SCALE GENOMIC DNA]</scope>
    <source>
        <strain evidence="2">CM1030</strain>
        <tissue evidence="2">Blood</tissue>
    </source>
</reference>
<feature type="non-terminal residue" evidence="2">
    <location>
        <position position="101"/>
    </location>
</feature>
<organism evidence="2 3">
    <name type="scientific">Cirrhinus mrigala</name>
    <name type="common">Mrigala</name>
    <dbReference type="NCBI Taxonomy" id="683832"/>
    <lineage>
        <taxon>Eukaryota</taxon>
        <taxon>Metazoa</taxon>
        <taxon>Chordata</taxon>
        <taxon>Craniata</taxon>
        <taxon>Vertebrata</taxon>
        <taxon>Euteleostomi</taxon>
        <taxon>Actinopterygii</taxon>
        <taxon>Neopterygii</taxon>
        <taxon>Teleostei</taxon>
        <taxon>Ostariophysi</taxon>
        <taxon>Cypriniformes</taxon>
        <taxon>Cyprinidae</taxon>
        <taxon>Labeoninae</taxon>
        <taxon>Labeonini</taxon>
        <taxon>Cirrhinus</taxon>
    </lineage>
</organism>
<feature type="non-terminal residue" evidence="2">
    <location>
        <position position="1"/>
    </location>
</feature>
<sequence length="101" mass="11756">RNSSLPDEINVAQLQEELKLVKLREQETLRSFREMQEAVTDLNHCWQHHTSRGGGGHWKESPKKNALNELQDKLMSLRLREAQGQAELKEVKLKNLQLESQ</sequence>
<dbReference type="Proteomes" id="UP001529510">
    <property type="component" value="Unassembled WGS sequence"/>
</dbReference>
<accession>A0ABD0RZQ2</accession>
<gene>
    <name evidence="2" type="ORF">M9458_001256</name>
</gene>
<dbReference type="AlphaFoldDB" id="A0ABD0RZQ2"/>
<proteinExistence type="predicted"/>
<name>A0ABD0RZQ2_CIRMR</name>
<evidence type="ECO:0000256" key="1">
    <source>
        <dbReference type="SAM" id="Coils"/>
    </source>
</evidence>
<protein>
    <submittedName>
        <fullName evidence="2">Uncharacterized protein</fullName>
    </submittedName>
</protein>
<evidence type="ECO:0000313" key="2">
    <source>
        <dbReference type="EMBL" id="KAL0203238.1"/>
    </source>
</evidence>
<feature type="coiled-coil region" evidence="1">
    <location>
        <begin position="67"/>
        <end position="99"/>
    </location>
</feature>
<keyword evidence="1" id="KW-0175">Coiled coil</keyword>
<evidence type="ECO:0000313" key="3">
    <source>
        <dbReference type="Proteomes" id="UP001529510"/>
    </source>
</evidence>